<evidence type="ECO:0000256" key="12">
    <source>
        <dbReference type="ARBA" id="ARBA00023136"/>
    </source>
</evidence>
<evidence type="ECO:0000256" key="5">
    <source>
        <dbReference type="ARBA" id="ARBA00022692"/>
    </source>
</evidence>
<evidence type="ECO:0000256" key="7">
    <source>
        <dbReference type="ARBA" id="ARBA00022771"/>
    </source>
</evidence>
<evidence type="ECO:0000256" key="8">
    <source>
        <dbReference type="ARBA" id="ARBA00022781"/>
    </source>
</evidence>
<reference evidence="18" key="1">
    <citation type="submission" date="2021-02" db="EMBL/GenBank/DDBJ databases">
        <authorList>
            <person name="Nowell W R."/>
        </authorList>
    </citation>
    <scope>NUCLEOTIDE SEQUENCE</scope>
</reference>
<feature type="transmembrane region" description="Helical" evidence="16">
    <location>
        <begin position="159"/>
        <end position="180"/>
    </location>
</feature>
<dbReference type="SMART" id="SM00184">
    <property type="entry name" value="RING"/>
    <property type="match status" value="1"/>
</dbReference>
<evidence type="ECO:0000256" key="15">
    <source>
        <dbReference type="SAM" id="MobiDB-lite"/>
    </source>
</evidence>
<feature type="domain" description="RING-type" evidence="17">
    <location>
        <begin position="885"/>
        <end position="927"/>
    </location>
</feature>
<sequence>MLAAPDTPAGYLRVPSDRNLHHSKPHRATSFTEQSTQHNEHTASVLSLPTATHVSRKRSRSPTQWQSTASRVDGSRSPLENNDEHMMEDSRAIIVPDMIALKELKNNLSDEPFARKQHMPKRQTSHGYFSSNKKSNWTHLLFHNRLRKHKRSNDENSDVYKIFSILYGLVIFVGGVAFSISHAIIPAEEAENIKLLAEVYFTYLYWVSIFWIIFCMFDIVRHRRKIPINTSAINKMEIPHLPKSSVNLHLPGNAFMPMLAKEEPTRLSSTPYFNLQLFDDSDEFESNDENDRSNGNQLHGTVSTTKVNEDDDDGSPTFRHPHSKSQSLDDVSTKSSVIMRSRADTTRDFSTRRRALDPNAIQHLRTYVRHRKDSIVQRVIGYNYDDHSTAGGLYIRVGIGIFCLGTVIHSGLSILSNLENIPCVRWTAVMDDISRLLFSFIQFFFIFKHSNLIIRAHESLARLAVMHIVVTNLCVWFRMVVIETKLQITEMSSHEVSITTFSSITQPLNAHNVHHGPSTNPTNCIQSIEDAVQMAALINVGYMKLKPLLYPCTIEFSLMSLTLFYLIWENIGKTFAYKMSDKASSKNVFMVNCHASIKGLFTGMIVFSCTVISIILYAVFRNKISDDPHFAATLAIHTSDSHHQSHHRIYSRSAMVTSSSHHRHHYHGFSTTTMASLLKPLPKTPTTILYSIAIVEIVNFFLLCVSLSATTWALFKIRKLQYKRTTSRFDDVLIVVSLTGTYLYTIFSAFALLNNKNHATIWIAYLKIVIVVLEFLEATVHAFFILVALRKRLNRTNKHQYPAREIITLLIMIDLSLWFEETTTTTKHEANPFQLAFYHVIPWSIIAAIATPLQIFFRFHASVCLSHVWENIDKSNFMDTEQHSCEVCLDGPSVYILAIPCAHNETFCKSCVQNWLSTGGLSCPKCRAPWPESIEKCIQRRIELGHLSCPRCYERWSENVVPPRADSNPMDRMGFPVIASSLADKLFVLSSIVLLATLIMYPTVMK</sequence>
<protein>
    <recommendedName>
        <fullName evidence="17">RING-type domain-containing protein</fullName>
    </recommendedName>
</protein>
<evidence type="ECO:0000313" key="18">
    <source>
        <dbReference type="EMBL" id="CAF0762750.1"/>
    </source>
</evidence>
<name>A0A813Q6U8_ADIRI</name>
<dbReference type="EMBL" id="CAJNOJ010000007">
    <property type="protein sequence ID" value="CAF0762750.1"/>
    <property type="molecule type" value="Genomic_DNA"/>
</dbReference>
<feature type="transmembrane region" description="Helical" evidence="16">
    <location>
        <begin position="835"/>
        <end position="857"/>
    </location>
</feature>
<keyword evidence="12 16" id="KW-0472">Membrane</keyword>
<feature type="transmembrane region" description="Helical" evidence="16">
    <location>
        <begin position="600"/>
        <end position="620"/>
    </location>
</feature>
<comment type="similarity">
    <text evidence="2">Belongs to the otopetrin family.</text>
</comment>
<keyword evidence="8" id="KW-0375">Hydrogen ion transport</keyword>
<dbReference type="InterPro" id="IPR018957">
    <property type="entry name" value="Znf_C3HC4_RING-type"/>
</dbReference>
<dbReference type="Gene3D" id="3.30.40.10">
    <property type="entry name" value="Zinc/RING finger domain, C3HC4 (zinc finger)"/>
    <property type="match status" value="1"/>
</dbReference>
<dbReference type="PANTHER" id="PTHR21522:SF32">
    <property type="entry name" value="OTOPETRIN-2"/>
    <property type="match status" value="1"/>
</dbReference>
<feature type="transmembrane region" description="Helical" evidence="16">
    <location>
        <begin position="393"/>
        <end position="414"/>
    </location>
</feature>
<keyword evidence="3" id="KW-0813">Transport</keyword>
<feature type="transmembrane region" description="Helical" evidence="16">
    <location>
        <begin position="200"/>
        <end position="220"/>
    </location>
</feature>
<evidence type="ECO:0000256" key="14">
    <source>
        <dbReference type="PROSITE-ProRule" id="PRU00175"/>
    </source>
</evidence>
<feature type="transmembrane region" description="Helical" evidence="16">
    <location>
        <begin position="548"/>
        <end position="568"/>
    </location>
</feature>
<feature type="region of interest" description="Disordered" evidence="15">
    <location>
        <begin position="1"/>
        <end position="88"/>
    </location>
</feature>
<dbReference type="GO" id="GO:0015252">
    <property type="term" value="F:proton channel activity"/>
    <property type="evidence" value="ECO:0007669"/>
    <property type="project" value="InterPro"/>
</dbReference>
<feature type="region of interest" description="Disordered" evidence="15">
    <location>
        <begin position="283"/>
        <end position="335"/>
    </location>
</feature>
<dbReference type="OrthoDB" id="6429739at2759"/>
<evidence type="ECO:0000256" key="13">
    <source>
        <dbReference type="ARBA" id="ARBA00023303"/>
    </source>
</evidence>
<dbReference type="PANTHER" id="PTHR21522">
    <property type="entry name" value="PROTON CHANNEL OTOP"/>
    <property type="match status" value="1"/>
</dbReference>
<proteinExistence type="inferred from homology"/>
<dbReference type="SUPFAM" id="SSF57850">
    <property type="entry name" value="RING/U-box"/>
    <property type="match status" value="1"/>
</dbReference>
<feature type="transmembrane region" description="Helical" evidence="16">
    <location>
        <begin position="459"/>
        <end position="481"/>
    </location>
</feature>
<keyword evidence="13" id="KW-0407">Ion channel</keyword>
<feature type="transmembrane region" description="Helical" evidence="16">
    <location>
        <begin position="732"/>
        <end position="753"/>
    </location>
</feature>
<feature type="transmembrane region" description="Helical" evidence="16">
    <location>
        <begin position="688"/>
        <end position="712"/>
    </location>
</feature>
<keyword evidence="11" id="KW-0406">Ion transport</keyword>
<feature type="transmembrane region" description="Helical" evidence="16">
    <location>
        <begin position="426"/>
        <end position="447"/>
    </location>
</feature>
<dbReference type="PROSITE" id="PS50089">
    <property type="entry name" value="ZF_RING_2"/>
    <property type="match status" value="1"/>
</dbReference>
<feature type="transmembrane region" description="Helical" evidence="16">
    <location>
        <begin position="801"/>
        <end position="819"/>
    </location>
</feature>
<feature type="compositionally biased region" description="Polar residues" evidence="15">
    <location>
        <begin position="29"/>
        <end position="53"/>
    </location>
</feature>
<dbReference type="InterPro" id="IPR013083">
    <property type="entry name" value="Znf_RING/FYVE/PHD"/>
</dbReference>
<evidence type="ECO:0000313" key="19">
    <source>
        <dbReference type="Proteomes" id="UP000663852"/>
    </source>
</evidence>
<feature type="transmembrane region" description="Helical" evidence="16">
    <location>
        <begin position="759"/>
        <end position="789"/>
    </location>
</feature>
<dbReference type="Pfam" id="PF03189">
    <property type="entry name" value="Otopetrin"/>
    <property type="match status" value="2"/>
</dbReference>
<dbReference type="Proteomes" id="UP000663852">
    <property type="component" value="Unassembled WGS sequence"/>
</dbReference>
<dbReference type="InterPro" id="IPR004878">
    <property type="entry name" value="Otopetrin"/>
</dbReference>
<evidence type="ECO:0000256" key="3">
    <source>
        <dbReference type="ARBA" id="ARBA00022448"/>
    </source>
</evidence>
<keyword evidence="6" id="KW-0479">Metal-binding</keyword>
<comment type="caution">
    <text evidence="18">The sequence shown here is derived from an EMBL/GenBank/DDBJ whole genome shotgun (WGS) entry which is preliminary data.</text>
</comment>
<dbReference type="InterPro" id="IPR001841">
    <property type="entry name" value="Znf_RING"/>
</dbReference>
<keyword evidence="9" id="KW-0862">Zinc</keyword>
<dbReference type="GO" id="GO:0005886">
    <property type="term" value="C:plasma membrane"/>
    <property type="evidence" value="ECO:0007669"/>
    <property type="project" value="UniProtKB-SubCell"/>
</dbReference>
<dbReference type="AlphaFoldDB" id="A0A813Q6U8"/>
<evidence type="ECO:0000256" key="4">
    <source>
        <dbReference type="ARBA" id="ARBA00022475"/>
    </source>
</evidence>
<evidence type="ECO:0000256" key="10">
    <source>
        <dbReference type="ARBA" id="ARBA00022989"/>
    </source>
</evidence>
<dbReference type="Pfam" id="PF00097">
    <property type="entry name" value="zf-C3HC4"/>
    <property type="match status" value="1"/>
</dbReference>
<dbReference type="GO" id="GO:0008270">
    <property type="term" value="F:zinc ion binding"/>
    <property type="evidence" value="ECO:0007669"/>
    <property type="project" value="UniProtKB-KW"/>
</dbReference>
<keyword evidence="5 16" id="KW-0812">Transmembrane</keyword>
<gene>
    <name evidence="18" type="ORF">EDS130_LOCUS2896</name>
</gene>
<evidence type="ECO:0000256" key="11">
    <source>
        <dbReference type="ARBA" id="ARBA00023065"/>
    </source>
</evidence>
<feature type="compositionally biased region" description="Polar residues" evidence="15">
    <location>
        <begin position="295"/>
        <end position="306"/>
    </location>
</feature>
<evidence type="ECO:0000256" key="16">
    <source>
        <dbReference type="SAM" id="Phobius"/>
    </source>
</evidence>
<evidence type="ECO:0000256" key="9">
    <source>
        <dbReference type="ARBA" id="ARBA00022833"/>
    </source>
</evidence>
<evidence type="ECO:0000256" key="2">
    <source>
        <dbReference type="ARBA" id="ARBA00006513"/>
    </source>
</evidence>
<keyword evidence="7 14" id="KW-0863">Zinc-finger</keyword>
<feature type="compositionally biased region" description="Polar residues" evidence="15">
    <location>
        <begin position="324"/>
        <end position="335"/>
    </location>
</feature>
<keyword evidence="10 16" id="KW-1133">Transmembrane helix</keyword>
<keyword evidence="4" id="KW-1003">Cell membrane</keyword>
<evidence type="ECO:0000256" key="6">
    <source>
        <dbReference type="ARBA" id="ARBA00022723"/>
    </source>
</evidence>
<accession>A0A813Q6U8</accession>
<evidence type="ECO:0000259" key="17">
    <source>
        <dbReference type="PROSITE" id="PS50089"/>
    </source>
</evidence>
<feature type="compositionally biased region" description="Polar residues" evidence="15">
    <location>
        <begin position="61"/>
        <end position="70"/>
    </location>
</feature>
<evidence type="ECO:0000256" key="1">
    <source>
        <dbReference type="ARBA" id="ARBA00004651"/>
    </source>
</evidence>
<feature type="transmembrane region" description="Helical" evidence="16">
    <location>
        <begin position="986"/>
        <end position="1004"/>
    </location>
</feature>
<organism evidence="18 19">
    <name type="scientific">Adineta ricciae</name>
    <name type="common">Rotifer</name>
    <dbReference type="NCBI Taxonomy" id="249248"/>
    <lineage>
        <taxon>Eukaryota</taxon>
        <taxon>Metazoa</taxon>
        <taxon>Spiralia</taxon>
        <taxon>Gnathifera</taxon>
        <taxon>Rotifera</taxon>
        <taxon>Eurotatoria</taxon>
        <taxon>Bdelloidea</taxon>
        <taxon>Adinetida</taxon>
        <taxon>Adinetidae</taxon>
        <taxon>Adineta</taxon>
    </lineage>
</organism>
<comment type="subcellular location">
    <subcellularLocation>
        <location evidence="1">Cell membrane</location>
        <topology evidence="1">Multi-pass membrane protein</topology>
    </subcellularLocation>
</comment>